<protein>
    <submittedName>
        <fullName evidence="2">Uncharacterized protein</fullName>
    </submittedName>
</protein>
<dbReference type="Proteomes" id="UP000828390">
    <property type="component" value="Unassembled WGS sequence"/>
</dbReference>
<comment type="caution">
    <text evidence="2">The sequence shown here is derived from an EMBL/GenBank/DDBJ whole genome shotgun (WGS) entry which is preliminary data.</text>
</comment>
<sequence>MQQIEKLRNNGRSNIHFLHGSYNEEIQKLLEMRRKINKLLDELETSTAKDMNDGLISLQNLLESDLKKCTRLQDELKQLHEAIQSITDKDTAEFFIAWQKCLNTIKQSETFLKEKSNTADSASTFQFNMDIGQYLYKLTALAMRQSPDQIFSVANKTEYKLEIEPMVIWSRGQINCVGV</sequence>
<feature type="coiled-coil region" evidence="1">
    <location>
        <begin position="22"/>
        <end position="89"/>
    </location>
</feature>
<accession>A0A9D4I3U4</accession>
<gene>
    <name evidence="2" type="ORF">DPMN_181491</name>
</gene>
<reference evidence="2" key="2">
    <citation type="submission" date="2020-11" db="EMBL/GenBank/DDBJ databases">
        <authorList>
            <person name="McCartney M.A."/>
            <person name="Auch B."/>
            <person name="Kono T."/>
            <person name="Mallez S."/>
            <person name="Becker A."/>
            <person name="Gohl D.M."/>
            <person name="Silverstein K.A.T."/>
            <person name="Koren S."/>
            <person name="Bechman K.B."/>
            <person name="Herman A."/>
            <person name="Abrahante J.E."/>
            <person name="Garbe J."/>
        </authorList>
    </citation>
    <scope>NUCLEOTIDE SEQUENCE</scope>
    <source>
        <strain evidence="2">Duluth1</strain>
        <tissue evidence="2">Whole animal</tissue>
    </source>
</reference>
<evidence type="ECO:0000256" key="1">
    <source>
        <dbReference type="SAM" id="Coils"/>
    </source>
</evidence>
<dbReference type="EMBL" id="JAIWYP010000010">
    <property type="protein sequence ID" value="KAH3747069.1"/>
    <property type="molecule type" value="Genomic_DNA"/>
</dbReference>
<keyword evidence="1" id="KW-0175">Coiled coil</keyword>
<dbReference type="AlphaFoldDB" id="A0A9D4I3U4"/>
<reference evidence="2" key="1">
    <citation type="journal article" date="2019" name="bioRxiv">
        <title>The Genome of the Zebra Mussel, Dreissena polymorpha: A Resource for Invasive Species Research.</title>
        <authorList>
            <person name="McCartney M.A."/>
            <person name="Auch B."/>
            <person name="Kono T."/>
            <person name="Mallez S."/>
            <person name="Zhang Y."/>
            <person name="Obille A."/>
            <person name="Becker A."/>
            <person name="Abrahante J.E."/>
            <person name="Garbe J."/>
            <person name="Badalamenti J.P."/>
            <person name="Herman A."/>
            <person name="Mangelson H."/>
            <person name="Liachko I."/>
            <person name="Sullivan S."/>
            <person name="Sone E.D."/>
            <person name="Koren S."/>
            <person name="Silverstein K.A.T."/>
            <person name="Beckman K.B."/>
            <person name="Gohl D.M."/>
        </authorList>
    </citation>
    <scope>NUCLEOTIDE SEQUENCE</scope>
    <source>
        <strain evidence="2">Duluth1</strain>
        <tissue evidence="2">Whole animal</tissue>
    </source>
</reference>
<name>A0A9D4I3U4_DREPO</name>
<proteinExistence type="predicted"/>
<evidence type="ECO:0000313" key="3">
    <source>
        <dbReference type="Proteomes" id="UP000828390"/>
    </source>
</evidence>
<evidence type="ECO:0000313" key="2">
    <source>
        <dbReference type="EMBL" id="KAH3747069.1"/>
    </source>
</evidence>
<organism evidence="2 3">
    <name type="scientific">Dreissena polymorpha</name>
    <name type="common">Zebra mussel</name>
    <name type="synonym">Mytilus polymorpha</name>
    <dbReference type="NCBI Taxonomy" id="45954"/>
    <lineage>
        <taxon>Eukaryota</taxon>
        <taxon>Metazoa</taxon>
        <taxon>Spiralia</taxon>
        <taxon>Lophotrochozoa</taxon>
        <taxon>Mollusca</taxon>
        <taxon>Bivalvia</taxon>
        <taxon>Autobranchia</taxon>
        <taxon>Heteroconchia</taxon>
        <taxon>Euheterodonta</taxon>
        <taxon>Imparidentia</taxon>
        <taxon>Neoheterodontei</taxon>
        <taxon>Myida</taxon>
        <taxon>Dreissenoidea</taxon>
        <taxon>Dreissenidae</taxon>
        <taxon>Dreissena</taxon>
    </lineage>
</organism>
<keyword evidence="3" id="KW-1185">Reference proteome</keyword>